<dbReference type="InterPro" id="IPR011008">
    <property type="entry name" value="Dimeric_a/b-barrel"/>
</dbReference>
<evidence type="ECO:0000259" key="1">
    <source>
        <dbReference type="Pfam" id="PF11695"/>
    </source>
</evidence>
<gene>
    <name evidence="2" type="ORF">Raf01_67150</name>
</gene>
<dbReference type="AlphaFoldDB" id="A0A8J3QX75"/>
<evidence type="ECO:0000313" key="2">
    <source>
        <dbReference type="EMBL" id="GIH18543.1"/>
    </source>
</evidence>
<dbReference type="RefSeq" id="WP_203922056.1">
    <property type="nucleotide sequence ID" value="NZ_BONZ01000068.1"/>
</dbReference>
<dbReference type="SUPFAM" id="SSF54909">
    <property type="entry name" value="Dimeric alpha+beta barrel"/>
    <property type="match status" value="1"/>
</dbReference>
<organism evidence="2 3">
    <name type="scientific">Rugosimonospora africana</name>
    <dbReference type="NCBI Taxonomy" id="556532"/>
    <lineage>
        <taxon>Bacteria</taxon>
        <taxon>Bacillati</taxon>
        <taxon>Actinomycetota</taxon>
        <taxon>Actinomycetes</taxon>
        <taxon>Micromonosporales</taxon>
        <taxon>Micromonosporaceae</taxon>
        <taxon>Rugosimonospora</taxon>
    </lineage>
</organism>
<keyword evidence="3" id="KW-1185">Reference proteome</keyword>
<dbReference type="Pfam" id="PF11695">
    <property type="entry name" value="DUF3291"/>
    <property type="match status" value="1"/>
</dbReference>
<feature type="domain" description="DUF3291" evidence="1">
    <location>
        <begin position="6"/>
        <end position="144"/>
    </location>
</feature>
<evidence type="ECO:0000313" key="3">
    <source>
        <dbReference type="Proteomes" id="UP000642748"/>
    </source>
</evidence>
<proteinExistence type="predicted"/>
<protein>
    <recommendedName>
        <fullName evidence="1">DUF3291 domain-containing protein</fullName>
    </recommendedName>
</protein>
<comment type="caution">
    <text evidence="2">The sequence shown here is derived from an EMBL/GenBank/DDBJ whole genome shotgun (WGS) entry which is preliminary data.</text>
</comment>
<name>A0A8J3QX75_9ACTN</name>
<dbReference type="EMBL" id="BONZ01000068">
    <property type="protein sequence ID" value="GIH18543.1"/>
    <property type="molecule type" value="Genomic_DNA"/>
</dbReference>
<accession>A0A8J3QX75</accession>
<sequence length="153" mass="17227">MTDHHLAQLNVALPREPLDTPEMAGFMTRLEEINALADAAPGFVWRLVDDGGSDATALRPYGPDVMVNMSVWESVETLYDYMYRTAHLDLLRRRREWFSHDGLGAHSVLWWVPAGTIPTLKEARDRLDLLAERGPTAEAFTFQQRFAAPGSSD</sequence>
<dbReference type="InterPro" id="IPR021708">
    <property type="entry name" value="DUF3291"/>
</dbReference>
<reference evidence="2" key="1">
    <citation type="submission" date="2021-01" db="EMBL/GenBank/DDBJ databases">
        <title>Whole genome shotgun sequence of Rugosimonospora africana NBRC 104875.</title>
        <authorList>
            <person name="Komaki H."/>
            <person name="Tamura T."/>
        </authorList>
    </citation>
    <scope>NUCLEOTIDE SEQUENCE</scope>
    <source>
        <strain evidence="2">NBRC 104875</strain>
    </source>
</reference>
<dbReference type="Proteomes" id="UP000642748">
    <property type="component" value="Unassembled WGS sequence"/>
</dbReference>